<evidence type="ECO:0000313" key="2">
    <source>
        <dbReference type="Proteomes" id="UP000492820"/>
    </source>
</evidence>
<proteinExistence type="predicted"/>
<dbReference type="WBParaSite" id="EgrG_001126600">
    <property type="protein sequence ID" value="EgrG_001126600"/>
    <property type="gene ID" value="EgrG_001126600"/>
</dbReference>
<accession>A0A068WKE1</accession>
<name>A0A068WKE1_ECHGR</name>
<protein>
    <submittedName>
        <fullName evidence="1 3">Uncharacterized protein</fullName>
    </submittedName>
</protein>
<dbReference type="EMBL" id="LK028581">
    <property type="protein sequence ID" value="CDS20585.1"/>
    <property type="molecule type" value="Genomic_DNA"/>
</dbReference>
<dbReference type="Proteomes" id="UP000492820">
    <property type="component" value="Unassembled WGS sequence"/>
</dbReference>
<sequence>MNSDGVYYCKPSSCCVEIYVEGLASGKVSFPSPLFGLWWRSLFRRVKSILRTGELRRGGRSALRPNEECFRVLDRATECFEE</sequence>
<gene>
    <name evidence="1" type="ORF">EgrG_001126600</name>
</gene>
<organism evidence="1">
    <name type="scientific">Echinococcus granulosus</name>
    <name type="common">Hydatid tapeworm</name>
    <dbReference type="NCBI Taxonomy" id="6210"/>
    <lineage>
        <taxon>Eukaryota</taxon>
        <taxon>Metazoa</taxon>
        <taxon>Spiralia</taxon>
        <taxon>Lophotrochozoa</taxon>
        <taxon>Platyhelminthes</taxon>
        <taxon>Cestoda</taxon>
        <taxon>Eucestoda</taxon>
        <taxon>Cyclophyllidea</taxon>
        <taxon>Taeniidae</taxon>
        <taxon>Echinococcus</taxon>
        <taxon>Echinococcus granulosus group</taxon>
    </lineage>
</organism>
<evidence type="ECO:0000313" key="3">
    <source>
        <dbReference type="WBParaSite" id="EgrG_001126600"/>
    </source>
</evidence>
<evidence type="ECO:0000313" key="1">
    <source>
        <dbReference type="EMBL" id="CDS20585.1"/>
    </source>
</evidence>
<dbReference type="AlphaFoldDB" id="A0A068WKE1"/>
<reference evidence="1 2" key="1">
    <citation type="journal article" date="2013" name="Nature">
        <title>The genomes of four tapeworm species reveal adaptations to parasitism.</title>
        <authorList>
            <person name="Tsai I.J."/>
            <person name="Zarowiecki M."/>
            <person name="Holroyd N."/>
            <person name="Garciarrubio A."/>
            <person name="Sanchez-Flores A."/>
            <person name="Brooks K.L."/>
            <person name="Tracey A."/>
            <person name="Bobes R.J."/>
            <person name="Fragoso G."/>
            <person name="Sciutto E."/>
            <person name="Aslett M."/>
            <person name="Beasley H."/>
            <person name="Bennett H.M."/>
            <person name="Cai J."/>
            <person name="Camicia F."/>
            <person name="Clark R."/>
            <person name="Cucher M."/>
            <person name="De Silva N."/>
            <person name="Day T.A."/>
            <person name="Deplazes P."/>
            <person name="Estrada K."/>
            <person name="Fernandez C."/>
            <person name="Holland P.W."/>
            <person name="Hou J."/>
            <person name="Hu S."/>
            <person name="Huckvale T."/>
            <person name="Hung S.S."/>
            <person name="Kamenetzky L."/>
            <person name="Keane J.A."/>
            <person name="Kiss F."/>
            <person name="Koziol U."/>
            <person name="Lambert O."/>
            <person name="Liu K."/>
            <person name="Luo X."/>
            <person name="Luo Y."/>
            <person name="Macchiaroli N."/>
            <person name="Nichol S."/>
            <person name="Paps J."/>
            <person name="Parkinson J."/>
            <person name="Pouchkina-Stantcheva N."/>
            <person name="Riddiford N."/>
            <person name="Rosenzvit M."/>
            <person name="Salinas G."/>
            <person name="Wasmuth J.D."/>
            <person name="Zamanian M."/>
            <person name="Zheng Y."/>
            <person name="Cai X."/>
            <person name="Soberon X."/>
            <person name="Olson P.D."/>
            <person name="Laclette J.P."/>
            <person name="Brehm K."/>
            <person name="Berriman M."/>
            <person name="Garciarrubio A."/>
            <person name="Bobes R.J."/>
            <person name="Fragoso G."/>
            <person name="Sanchez-Flores A."/>
            <person name="Estrada K."/>
            <person name="Cevallos M.A."/>
            <person name="Morett E."/>
            <person name="Gonzalez V."/>
            <person name="Portillo T."/>
            <person name="Ochoa-Leyva A."/>
            <person name="Jose M.V."/>
            <person name="Sciutto E."/>
            <person name="Landa A."/>
            <person name="Jimenez L."/>
            <person name="Valdes V."/>
            <person name="Carrero J.C."/>
            <person name="Larralde C."/>
            <person name="Morales-Montor J."/>
            <person name="Limon-Lason J."/>
            <person name="Soberon X."/>
            <person name="Laclette J.P."/>
        </authorList>
    </citation>
    <scope>NUCLEOTIDE SEQUENCE [LARGE SCALE GENOMIC DNA]</scope>
</reference>
<reference evidence="1" key="2">
    <citation type="submission" date="2014-06" db="EMBL/GenBank/DDBJ databases">
        <authorList>
            <person name="Aslett M."/>
        </authorList>
    </citation>
    <scope>NUCLEOTIDE SEQUENCE</scope>
</reference>
<reference evidence="3" key="3">
    <citation type="submission" date="2020-10" db="UniProtKB">
        <authorList>
            <consortium name="WormBaseParasite"/>
        </authorList>
    </citation>
    <scope>IDENTIFICATION</scope>
</reference>